<dbReference type="RefSeq" id="WP_014857227.1">
    <property type="nucleotide sequence ID" value="NC_018178.1"/>
</dbReference>
<dbReference type="EMBL" id="CP003557">
    <property type="protein sequence ID" value="AFN75797.1"/>
    <property type="molecule type" value="Genomic_DNA"/>
</dbReference>
<evidence type="ECO:0000256" key="3">
    <source>
        <dbReference type="ARBA" id="ARBA00022989"/>
    </source>
</evidence>
<dbReference type="AlphaFoldDB" id="I6YYY9"/>
<dbReference type="Pfam" id="PF02674">
    <property type="entry name" value="Colicin_V"/>
    <property type="match status" value="1"/>
</dbReference>
<protein>
    <recommendedName>
        <fullName evidence="8">Colicin V production protein</fullName>
    </recommendedName>
</protein>
<feature type="transmembrane region" description="Helical" evidence="5">
    <location>
        <begin position="6"/>
        <end position="24"/>
    </location>
</feature>
<dbReference type="KEGG" id="mro:MROS_2567"/>
<feature type="transmembrane region" description="Helical" evidence="5">
    <location>
        <begin position="31"/>
        <end position="55"/>
    </location>
</feature>
<evidence type="ECO:0000256" key="5">
    <source>
        <dbReference type="SAM" id="Phobius"/>
    </source>
</evidence>
<dbReference type="PANTHER" id="PTHR37306">
    <property type="entry name" value="COLICIN V PRODUCTION PROTEIN"/>
    <property type="match status" value="1"/>
</dbReference>
<dbReference type="InterPro" id="IPR003825">
    <property type="entry name" value="Colicin-V_CvpA"/>
</dbReference>
<name>I6YYY9_MELRP</name>
<keyword evidence="2 5" id="KW-0812">Transmembrane</keyword>
<dbReference type="GO" id="GO:0009403">
    <property type="term" value="P:toxin biosynthetic process"/>
    <property type="evidence" value="ECO:0007669"/>
    <property type="project" value="InterPro"/>
</dbReference>
<evidence type="ECO:0000256" key="1">
    <source>
        <dbReference type="ARBA" id="ARBA00004141"/>
    </source>
</evidence>
<accession>I6YYY9</accession>
<keyword evidence="4 5" id="KW-0472">Membrane</keyword>
<feature type="transmembrane region" description="Helical" evidence="5">
    <location>
        <begin position="103"/>
        <end position="125"/>
    </location>
</feature>
<dbReference type="GO" id="GO:0016020">
    <property type="term" value="C:membrane"/>
    <property type="evidence" value="ECO:0007669"/>
    <property type="project" value="UniProtKB-SubCell"/>
</dbReference>
<dbReference type="STRING" id="1191523.MROS_2567"/>
<evidence type="ECO:0000256" key="4">
    <source>
        <dbReference type="ARBA" id="ARBA00023136"/>
    </source>
</evidence>
<keyword evidence="3 5" id="KW-1133">Transmembrane helix</keyword>
<feature type="transmembrane region" description="Helical" evidence="5">
    <location>
        <begin position="61"/>
        <end position="82"/>
    </location>
</feature>
<keyword evidence="7" id="KW-1185">Reference proteome</keyword>
<comment type="subcellular location">
    <subcellularLocation>
        <location evidence="1">Membrane</location>
        <topology evidence="1">Multi-pass membrane protein</topology>
    </subcellularLocation>
</comment>
<gene>
    <name evidence="6" type="ordered locus">MROS_2567</name>
</gene>
<dbReference type="Proteomes" id="UP000009011">
    <property type="component" value="Chromosome"/>
</dbReference>
<evidence type="ECO:0008006" key="8">
    <source>
        <dbReference type="Google" id="ProtNLM"/>
    </source>
</evidence>
<dbReference type="eggNOG" id="COG1286">
    <property type="taxonomic scope" value="Bacteria"/>
</dbReference>
<proteinExistence type="predicted"/>
<dbReference type="HOGENOM" id="CLU_1545545_0_0_10"/>
<dbReference type="OrthoDB" id="9799585at2"/>
<evidence type="ECO:0000256" key="2">
    <source>
        <dbReference type="ARBA" id="ARBA00022692"/>
    </source>
</evidence>
<evidence type="ECO:0000313" key="6">
    <source>
        <dbReference type="EMBL" id="AFN75797.1"/>
    </source>
</evidence>
<evidence type="ECO:0000313" key="7">
    <source>
        <dbReference type="Proteomes" id="UP000009011"/>
    </source>
</evidence>
<sequence>MNYLDYFIIAVALIGFILGFKDGLIRKIIGITGLVLAVILTVNFSDKLAVILTPILNDDDYFAKIIAAVIIFLSTIITFSILKRIVHPSDKVNKLINQIIGGLIGALQIIIFLSGLFIILDLLGYPDKQERTESLMYESVYNIIPGLINFIVEKGSDATDIIKDFIEKTDTLNSN</sequence>
<organism evidence="6 7">
    <name type="scientific">Melioribacter roseus (strain DSM 23840 / JCM 17771 / VKM B-2668 / P3M-2)</name>
    <dbReference type="NCBI Taxonomy" id="1191523"/>
    <lineage>
        <taxon>Bacteria</taxon>
        <taxon>Pseudomonadati</taxon>
        <taxon>Ignavibacteriota</taxon>
        <taxon>Ignavibacteria</taxon>
        <taxon>Ignavibacteriales</taxon>
        <taxon>Melioribacteraceae</taxon>
        <taxon>Melioribacter</taxon>
    </lineage>
</organism>
<dbReference type="PANTHER" id="PTHR37306:SF1">
    <property type="entry name" value="COLICIN V PRODUCTION PROTEIN"/>
    <property type="match status" value="1"/>
</dbReference>
<reference evidence="6 7" key="1">
    <citation type="journal article" date="2013" name="PLoS ONE">
        <title>Genomic analysis of Melioribacter roseus, facultatively anaerobic organotrophic bacterium representing a novel deep lineage within Bacteriodetes/Chlorobi group.</title>
        <authorList>
            <person name="Kadnikov V.V."/>
            <person name="Mardanov A.V."/>
            <person name="Podosokorskaya O.A."/>
            <person name="Gavrilov S.N."/>
            <person name="Kublanov I.V."/>
            <person name="Beletsky A.V."/>
            <person name="Bonch-Osmolovskaya E.A."/>
            <person name="Ravin N.V."/>
        </authorList>
    </citation>
    <scope>NUCLEOTIDE SEQUENCE [LARGE SCALE GENOMIC DNA]</scope>
    <source>
        <strain evidence="7">JCM 17771 / P3M-2</strain>
    </source>
</reference>